<dbReference type="PANTHER" id="PTHR43808:SF8">
    <property type="entry name" value="PEPTIDASE M20 DIMERISATION DOMAIN-CONTAINING PROTEIN"/>
    <property type="match status" value="1"/>
</dbReference>
<dbReference type="InterPro" id="IPR002933">
    <property type="entry name" value="Peptidase_M20"/>
</dbReference>
<dbReference type="InterPro" id="IPR036264">
    <property type="entry name" value="Bact_exopeptidase_dim_dom"/>
</dbReference>
<dbReference type="Gene3D" id="3.40.630.10">
    <property type="entry name" value="Zn peptidases"/>
    <property type="match status" value="1"/>
</dbReference>
<evidence type="ECO:0000313" key="9">
    <source>
        <dbReference type="Proteomes" id="UP001285354"/>
    </source>
</evidence>
<keyword evidence="5" id="KW-0862">Zinc</keyword>
<gene>
    <name evidence="8" type="ORF">QTJ16_003682</name>
</gene>
<feature type="signal peptide" evidence="6">
    <location>
        <begin position="1"/>
        <end position="21"/>
    </location>
</feature>
<dbReference type="PANTHER" id="PTHR43808">
    <property type="entry name" value="ACETYLORNITHINE DEACETYLASE"/>
    <property type="match status" value="1"/>
</dbReference>
<evidence type="ECO:0000313" key="8">
    <source>
        <dbReference type="EMBL" id="KAK2626507.1"/>
    </source>
</evidence>
<keyword evidence="6" id="KW-0732">Signal</keyword>
<dbReference type="Pfam" id="PF01546">
    <property type="entry name" value="Peptidase_M20"/>
    <property type="match status" value="1"/>
</dbReference>
<dbReference type="AlphaFoldDB" id="A0AAD9WCI5"/>
<comment type="caution">
    <text evidence="8">The sequence shown here is derived from an EMBL/GenBank/DDBJ whole genome shotgun (WGS) entry which is preliminary data.</text>
</comment>
<dbReference type="Pfam" id="PF07687">
    <property type="entry name" value="M20_dimer"/>
    <property type="match status" value="1"/>
</dbReference>
<evidence type="ECO:0000256" key="1">
    <source>
        <dbReference type="ARBA" id="ARBA00001947"/>
    </source>
</evidence>
<dbReference type="InterPro" id="IPR050072">
    <property type="entry name" value="Peptidase_M20A"/>
</dbReference>
<evidence type="ECO:0000259" key="7">
    <source>
        <dbReference type="Pfam" id="PF07687"/>
    </source>
</evidence>
<dbReference type="Gene3D" id="3.30.70.360">
    <property type="match status" value="1"/>
</dbReference>
<evidence type="ECO:0000256" key="2">
    <source>
        <dbReference type="ARBA" id="ARBA00006247"/>
    </source>
</evidence>
<proteinExistence type="inferred from homology"/>
<reference evidence="8" key="1">
    <citation type="submission" date="2023-06" db="EMBL/GenBank/DDBJ databases">
        <title>Draft genome of Marssonina rosae.</title>
        <authorList>
            <person name="Cheng Q."/>
        </authorList>
    </citation>
    <scope>NUCLEOTIDE SEQUENCE</scope>
    <source>
        <strain evidence="8">R4</strain>
    </source>
</reference>
<protein>
    <recommendedName>
        <fullName evidence="7">Peptidase M20 dimerisation domain-containing protein</fullName>
    </recommendedName>
</protein>
<dbReference type="SUPFAM" id="SSF55031">
    <property type="entry name" value="Bacterial exopeptidase dimerisation domain"/>
    <property type="match status" value="1"/>
</dbReference>
<dbReference type="PROSITE" id="PS00758">
    <property type="entry name" value="ARGE_DAPE_CPG2_1"/>
    <property type="match status" value="1"/>
</dbReference>
<dbReference type="EMBL" id="JAUBYV010000005">
    <property type="protein sequence ID" value="KAK2626507.1"/>
    <property type="molecule type" value="Genomic_DNA"/>
</dbReference>
<evidence type="ECO:0000256" key="3">
    <source>
        <dbReference type="ARBA" id="ARBA00022723"/>
    </source>
</evidence>
<name>A0AAD9WCI5_9HELO</name>
<accession>A0AAD9WCI5</accession>
<sequence>MKLFTPITIVLLANWAQNALSIGRQNPLQAAKPRPPSVSYESSSTKALLALHKDLVTHESITENEDSVGQYLARYLESRNFTVEVQKVSSSPARNNIFAYLGKTRQTRILVSSHIDTVPPFWPYERRGDEIWGRGSVDAKGSVATQIRAVEELLAAGSIKEGDVGLLYVVGEEVDGDGMRKANDLGVAWESVIFGEPTELKLASGHKGTMGVQISAKGKAGHSGYPELGKSANAMLIPALNALLNVELPYSEKYGNTTLNIGRMQGGVAGNVIAEEASAVITLRIADGSPEIIQKAILKTVEKLGEELDISFVGGYGPVYIDSDVPGFETIVVNYGTDIPHLKGNHKKYLYGPGTILMAHSDHEHLKVSDLETAVKGYKALIEHTLN</sequence>
<evidence type="ECO:0000256" key="4">
    <source>
        <dbReference type="ARBA" id="ARBA00022801"/>
    </source>
</evidence>
<evidence type="ECO:0000256" key="5">
    <source>
        <dbReference type="ARBA" id="ARBA00022833"/>
    </source>
</evidence>
<keyword evidence="9" id="KW-1185">Reference proteome</keyword>
<comment type="similarity">
    <text evidence="2">Belongs to the peptidase M20A family.</text>
</comment>
<keyword evidence="3" id="KW-0479">Metal-binding</keyword>
<feature type="chain" id="PRO_5041978349" description="Peptidase M20 dimerisation domain-containing protein" evidence="6">
    <location>
        <begin position="22"/>
        <end position="387"/>
    </location>
</feature>
<dbReference type="Proteomes" id="UP001285354">
    <property type="component" value="Unassembled WGS sequence"/>
</dbReference>
<dbReference type="GO" id="GO:0046872">
    <property type="term" value="F:metal ion binding"/>
    <property type="evidence" value="ECO:0007669"/>
    <property type="project" value="UniProtKB-KW"/>
</dbReference>
<dbReference type="SUPFAM" id="SSF53187">
    <property type="entry name" value="Zn-dependent exopeptidases"/>
    <property type="match status" value="1"/>
</dbReference>
<evidence type="ECO:0000256" key="6">
    <source>
        <dbReference type="SAM" id="SignalP"/>
    </source>
</evidence>
<keyword evidence="4" id="KW-0378">Hydrolase</keyword>
<dbReference type="GO" id="GO:0016787">
    <property type="term" value="F:hydrolase activity"/>
    <property type="evidence" value="ECO:0007669"/>
    <property type="project" value="UniProtKB-KW"/>
</dbReference>
<dbReference type="CDD" id="cd05652">
    <property type="entry name" value="M20_ArgE_DapE-like_fungal"/>
    <property type="match status" value="1"/>
</dbReference>
<dbReference type="InterPro" id="IPR011650">
    <property type="entry name" value="Peptidase_M20_dimer"/>
</dbReference>
<feature type="domain" description="Peptidase M20 dimerisation" evidence="7">
    <location>
        <begin position="205"/>
        <end position="306"/>
    </location>
</feature>
<comment type="cofactor">
    <cofactor evidence="1">
        <name>Zn(2+)</name>
        <dbReference type="ChEBI" id="CHEBI:29105"/>
    </cofactor>
</comment>
<organism evidence="8 9">
    <name type="scientific">Diplocarpon rosae</name>
    <dbReference type="NCBI Taxonomy" id="946125"/>
    <lineage>
        <taxon>Eukaryota</taxon>
        <taxon>Fungi</taxon>
        <taxon>Dikarya</taxon>
        <taxon>Ascomycota</taxon>
        <taxon>Pezizomycotina</taxon>
        <taxon>Leotiomycetes</taxon>
        <taxon>Helotiales</taxon>
        <taxon>Drepanopezizaceae</taxon>
        <taxon>Diplocarpon</taxon>
    </lineage>
</organism>
<dbReference type="InterPro" id="IPR001261">
    <property type="entry name" value="ArgE/DapE_CS"/>
</dbReference>